<evidence type="ECO:0000313" key="2">
    <source>
        <dbReference type="Proteomes" id="UP000294200"/>
    </source>
</evidence>
<dbReference type="AlphaFoldDB" id="A0A4R0XED7"/>
<sequence>MMCDRVEFLRGLLLPLPAQLDQDPAGATPASSKEFGAICAEYLVGRCGRDEVLRAAACRMRRELPRDIGEVVAAE</sequence>
<accession>A0A4R0XED7</accession>
<name>A0A4R0XED7_9BURK</name>
<dbReference type="EMBL" id="MWML01000024">
    <property type="protein sequence ID" value="TCG08853.1"/>
    <property type="molecule type" value="Genomic_DNA"/>
</dbReference>
<organism evidence="1 2">
    <name type="scientific">Paraburkholderia steynii</name>
    <dbReference type="NCBI Taxonomy" id="1245441"/>
    <lineage>
        <taxon>Bacteria</taxon>
        <taxon>Pseudomonadati</taxon>
        <taxon>Pseudomonadota</taxon>
        <taxon>Betaproteobacteria</taxon>
        <taxon>Burkholderiales</taxon>
        <taxon>Burkholderiaceae</taxon>
        <taxon>Paraburkholderia</taxon>
    </lineage>
</organism>
<keyword evidence="2" id="KW-1185">Reference proteome</keyword>
<proteinExistence type="predicted"/>
<gene>
    <name evidence="1" type="ORF">BZM27_09385</name>
</gene>
<comment type="caution">
    <text evidence="1">The sequence shown here is derived from an EMBL/GenBank/DDBJ whole genome shotgun (WGS) entry which is preliminary data.</text>
</comment>
<protein>
    <submittedName>
        <fullName evidence="1">Uncharacterized protein</fullName>
    </submittedName>
</protein>
<reference evidence="1 2" key="1">
    <citation type="submission" date="2017-02" db="EMBL/GenBank/DDBJ databases">
        <title>Paraburkholderia sophoroidis sp. nov. and Paraburkholderia steynii sp. nov. rhizobial symbionts of the fynbos legume Hypocalyptus sophoroides.</title>
        <authorList>
            <person name="Steenkamp E.T."/>
            <person name="Beukes C.W."/>
            <person name="Van Zyl E."/>
            <person name="Avontuur J."/>
            <person name="Chan W.Y."/>
            <person name="Hassen A."/>
            <person name="Palmer M."/>
            <person name="Mthombeni L."/>
            <person name="Phalane F."/>
            <person name="Sereme K."/>
            <person name="Venter S.N."/>
        </authorList>
    </citation>
    <scope>NUCLEOTIDE SEQUENCE [LARGE SCALE GENOMIC DNA]</scope>
    <source>
        <strain evidence="1 2">HC1.1ba</strain>
    </source>
</reference>
<evidence type="ECO:0000313" key="1">
    <source>
        <dbReference type="EMBL" id="TCG08853.1"/>
    </source>
</evidence>
<dbReference type="Proteomes" id="UP000294200">
    <property type="component" value="Unassembled WGS sequence"/>
</dbReference>